<dbReference type="SMART" id="SM00181">
    <property type="entry name" value="EGF"/>
    <property type="match status" value="3"/>
</dbReference>
<dbReference type="PROSITE" id="PS50835">
    <property type="entry name" value="IG_LIKE"/>
    <property type="match status" value="1"/>
</dbReference>
<dbReference type="InterPro" id="IPR015919">
    <property type="entry name" value="Cadherin-like_sf"/>
</dbReference>
<dbReference type="GO" id="GO:0007156">
    <property type="term" value="P:homophilic cell adhesion via plasma membrane adhesion molecules"/>
    <property type="evidence" value="ECO:0007669"/>
    <property type="project" value="InterPro"/>
</dbReference>
<proteinExistence type="predicted"/>
<organism evidence="5 6">
    <name type="scientific">Branchiostoma floridae</name>
    <name type="common">Florida lancelet</name>
    <name type="synonym">Amphioxus</name>
    <dbReference type="NCBI Taxonomy" id="7739"/>
    <lineage>
        <taxon>Eukaryota</taxon>
        <taxon>Metazoa</taxon>
        <taxon>Chordata</taxon>
        <taxon>Cephalochordata</taxon>
        <taxon>Leptocardii</taxon>
        <taxon>Amphioxiformes</taxon>
        <taxon>Branchiostomatidae</taxon>
        <taxon>Branchiostoma</taxon>
    </lineage>
</organism>
<protein>
    <submittedName>
        <fullName evidence="6">Uncharacterized protein LOC118419652</fullName>
    </submittedName>
</protein>
<evidence type="ECO:0000259" key="4">
    <source>
        <dbReference type="PROSITE" id="PS50835"/>
    </source>
</evidence>
<feature type="domain" description="Ig-like" evidence="4">
    <location>
        <begin position="356"/>
        <end position="435"/>
    </location>
</feature>
<gene>
    <name evidence="6" type="primary">LOC118419652</name>
</gene>
<dbReference type="InterPro" id="IPR013783">
    <property type="entry name" value="Ig-like_fold"/>
</dbReference>
<keyword evidence="2" id="KW-0732">Signal</keyword>
<evidence type="ECO:0000259" key="3">
    <source>
        <dbReference type="PROSITE" id="PS50268"/>
    </source>
</evidence>
<dbReference type="SUPFAM" id="SSF49313">
    <property type="entry name" value="Cadherin-like"/>
    <property type="match status" value="1"/>
</dbReference>
<evidence type="ECO:0000256" key="1">
    <source>
        <dbReference type="PROSITE-ProRule" id="PRU00043"/>
    </source>
</evidence>
<dbReference type="InterPro" id="IPR003598">
    <property type="entry name" value="Ig_sub2"/>
</dbReference>
<dbReference type="PANTHER" id="PTHR24035">
    <property type="entry name" value="MULTIPLE EPIDERMAL GROWTH FACTOR-LIKE DOMAINS PROTEIN"/>
    <property type="match status" value="1"/>
</dbReference>
<dbReference type="CDD" id="cd11304">
    <property type="entry name" value="Cadherin_repeat"/>
    <property type="match status" value="1"/>
</dbReference>
<dbReference type="OMA" id="VFNGACK"/>
<dbReference type="SUPFAM" id="SSF48726">
    <property type="entry name" value="Immunoglobulin"/>
    <property type="match status" value="1"/>
</dbReference>
<dbReference type="InterPro" id="IPR000742">
    <property type="entry name" value="EGF"/>
</dbReference>
<evidence type="ECO:0000256" key="2">
    <source>
        <dbReference type="SAM" id="SignalP"/>
    </source>
</evidence>
<dbReference type="RefSeq" id="XP_035682043.1">
    <property type="nucleotide sequence ID" value="XM_035826150.1"/>
</dbReference>
<dbReference type="PROSITE" id="PS01186">
    <property type="entry name" value="EGF_2"/>
    <property type="match status" value="1"/>
</dbReference>
<keyword evidence="1" id="KW-0106">Calcium</keyword>
<dbReference type="PROSITE" id="PS50268">
    <property type="entry name" value="CADHERIN_2"/>
    <property type="match status" value="1"/>
</dbReference>
<keyword evidence="5" id="KW-1185">Reference proteome</keyword>
<dbReference type="InterPro" id="IPR036179">
    <property type="entry name" value="Ig-like_dom_sf"/>
</dbReference>
<sequence length="561" mass="61693">MVTSRHVILFTICLCLQGFTTSGLNVGLNVSVPENAAVGRNVVSLSARLGKQREGDGRCRLVSGDPYGRFTINTNCTVLIANSLDRSVTSEYTLRVGVSSWSTEKTPNIVSVRIHVEDVEGYPPVYNESCAIPTKEPRHAGNPLSLGLLLDIEGTTSDGDYFSIFDGANSVDLWMHNMKEEAIETTGEGDCNFQLVWAVLVEKRRRIFRALWDAGLRNWSCSDDSDQGSNQLSYSLFMTPQGVDIPTQHEWIVNNVSNIYQFTGTWVSQEGSRLACKLPSFRPGVNMVFRGERSFQIDSIQKFDMILYPVGCEAGKYGITCQKTCICKNGALCHVFNGACKCTQGWQGVACDIPKPSVGIETAPSDPQHITIFGNVTLRCRAHHVVVRTLHWHFPNGSKMATSGVNESVVIFTKLQTNEEGIYTCTAITSTGEVMATTFLLNASCPEDRKGWRCTEVCGCERVRCDRWAGCICGEGWTGSRCHTRCPEGTYGRGCTRQCTCQYGVCRPSDGSCNCRAGWYGSDCSRPCVNGRYGRRCQYTCACRHNASCSHVDGSCQCVGA</sequence>
<feature type="signal peptide" evidence="2">
    <location>
        <begin position="1"/>
        <end position="22"/>
    </location>
</feature>
<evidence type="ECO:0000313" key="5">
    <source>
        <dbReference type="Proteomes" id="UP000001554"/>
    </source>
</evidence>
<dbReference type="Proteomes" id="UP000001554">
    <property type="component" value="Chromosome 7"/>
</dbReference>
<dbReference type="SMART" id="SM00408">
    <property type="entry name" value="IGc2"/>
    <property type="match status" value="1"/>
</dbReference>
<dbReference type="Gene3D" id="2.60.40.10">
    <property type="entry name" value="Immunoglobulins"/>
    <property type="match status" value="1"/>
</dbReference>
<dbReference type="GeneID" id="118419652"/>
<dbReference type="OrthoDB" id="409374at2759"/>
<dbReference type="Gene3D" id="2.170.300.10">
    <property type="entry name" value="Tie2 ligand-binding domain superfamily"/>
    <property type="match status" value="2"/>
</dbReference>
<name>A0A9J7LHU6_BRAFL</name>
<dbReference type="SMART" id="SM00409">
    <property type="entry name" value="IG"/>
    <property type="match status" value="1"/>
</dbReference>
<dbReference type="AlphaFoldDB" id="A0A9J7LHU6"/>
<dbReference type="InterPro" id="IPR002126">
    <property type="entry name" value="Cadherin-like_dom"/>
</dbReference>
<dbReference type="InterPro" id="IPR003599">
    <property type="entry name" value="Ig_sub"/>
</dbReference>
<dbReference type="KEGG" id="bfo:118419652"/>
<dbReference type="Gene3D" id="2.60.40.60">
    <property type="entry name" value="Cadherins"/>
    <property type="match status" value="1"/>
</dbReference>
<dbReference type="PROSITE" id="PS00022">
    <property type="entry name" value="EGF_1"/>
    <property type="match status" value="2"/>
</dbReference>
<reference evidence="6" key="2">
    <citation type="submission" date="2025-08" db="UniProtKB">
        <authorList>
            <consortium name="RefSeq"/>
        </authorList>
    </citation>
    <scope>IDENTIFICATION</scope>
    <source>
        <strain evidence="6">S238N-H82</strain>
        <tissue evidence="6">Testes</tissue>
    </source>
</reference>
<dbReference type="GO" id="GO:0005509">
    <property type="term" value="F:calcium ion binding"/>
    <property type="evidence" value="ECO:0007669"/>
    <property type="project" value="UniProtKB-UniRule"/>
</dbReference>
<dbReference type="InterPro" id="IPR007110">
    <property type="entry name" value="Ig-like_dom"/>
</dbReference>
<dbReference type="GO" id="GO:0016020">
    <property type="term" value="C:membrane"/>
    <property type="evidence" value="ECO:0007669"/>
    <property type="project" value="InterPro"/>
</dbReference>
<reference evidence="5" key="1">
    <citation type="journal article" date="2020" name="Nat. Ecol. Evol.">
        <title>Deeply conserved synteny resolves early events in vertebrate evolution.</title>
        <authorList>
            <person name="Simakov O."/>
            <person name="Marletaz F."/>
            <person name="Yue J.X."/>
            <person name="O'Connell B."/>
            <person name="Jenkins J."/>
            <person name="Brandt A."/>
            <person name="Calef R."/>
            <person name="Tung C.H."/>
            <person name="Huang T.K."/>
            <person name="Schmutz J."/>
            <person name="Satoh N."/>
            <person name="Yu J.K."/>
            <person name="Putnam N.H."/>
            <person name="Green R.E."/>
            <person name="Rokhsar D.S."/>
        </authorList>
    </citation>
    <scope>NUCLEOTIDE SEQUENCE [LARGE SCALE GENOMIC DNA]</scope>
    <source>
        <strain evidence="5">S238N-H82</strain>
    </source>
</reference>
<dbReference type="InterPro" id="IPR052108">
    <property type="entry name" value="MEGF/SIB"/>
</dbReference>
<evidence type="ECO:0000313" key="6">
    <source>
        <dbReference type="RefSeq" id="XP_035682043.1"/>
    </source>
</evidence>
<dbReference type="PANTHER" id="PTHR24035:SF109">
    <property type="entry name" value="PROTEIN DRAPER"/>
    <property type="match status" value="1"/>
</dbReference>
<feature type="chain" id="PRO_5039908536" evidence="2">
    <location>
        <begin position="23"/>
        <end position="561"/>
    </location>
</feature>
<feature type="domain" description="Cadherin" evidence="3">
    <location>
        <begin position="24"/>
        <end position="126"/>
    </location>
</feature>
<accession>A0A9J7LHU6</accession>